<dbReference type="PANTHER" id="PTHR43289">
    <property type="entry name" value="MITOGEN-ACTIVATED PROTEIN KINASE KINASE KINASE 20-RELATED"/>
    <property type="match status" value="1"/>
</dbReference>
<evidence type="ECO:0000256" key="1">
    <source>
        <dbReference type="ARBA" id="ARBA00022679"/>
    </source>
</evidence>
<dbReference type="Pfam" id="PF00069">
    <property type="entry name" value="Pkinase"/>
    <property type="match status" value="1"/>
</dbReference>
<accession>A0A975AT42</accession>
<evidence type="ECO:0000313" key="9">
    <source>
        <dbReference type="Proteomes" id="UP000639274"/>
    </source>
</evidence>
<dbReference type="Gene3D" id="3.30.200.20">
    <property type="entry name" value="Phosphorylase Kinase, domain 1"/>
    <property type="match status" value="1"/>
</dbReference>
<dbReference type="SUPFAM" id="SSF56112">
    <property type="entry name" value="Protein kinase-like (PK-like)"/>
    <property type="match status" value="1"/>
</dbReference>
<organism evidence="8 9">
    <name type="scientific">Agrilutibacter solisilvae</name>
    <dbReference type="NCBI Taxonomy" id="2763317"/>
    <lineage>
        <taxon>Bacteria</taxon>
        <taxon>Pseudomonadati</taxon>
        <taxon>Pseudomonadota</taxon>
        <taxon>Gammaproteobacteria</taxon>
        <taxon>Lysobacterales</taxon>
        <taxon>Lysobacteraceae</taxon>
        <taxon>Agrilutibacter</taxon>
    </lineage>
</organism>
<dbReference type="EMBL" id="CP071518">
    <property type="protein sequence ID" value="QSX78729.1"/>
    <property type="molecule type" value="Genomic_DNA"/>
</dbReference>
<keyword evidence="6" id="KW-1133">Transmembrane helix</keyword>
<dbReference type="PROSITE" id="PS50011">
    <property type="entry name" value="PROTEIN_KINASE_DOM"/>
    <property type="match status" value="1"/>
</dbReference>
<dbReference type="InterPro" id="IPR011990">
    <property type="entry name" value="TPR-like_helical_dom_sf"/>
</dbReference>
<evidence type="ECO:0000259" key="7">
    <source>
        <dbReference type="PROSITE" id="PS50011"/>
    </source>
</evidence>
<feature type="transmembrane region" description="Helical" evidence="6">
    <location>
        <begin position="399"/>
        <end position="420"/>
    </location>
</feature>
<dbReference type="SMART" id="SM00220">
    <property type="entry name" value="S_TKc"/>
    <property type="match status" value="1"/>
</dbReference>
<keyword evidence="1" id="KW-0808">Transferase</keyword>
<dbReference type="InterPro" id="IPR011009">
    <property type="entry name" value="Kinase-like_dom_sf"/>
</dbReference>
<keyword evidence="6" id="KW-0472">Membrane</keyword>
<dbReference type="CDD" id="cd14014">
    <property type="entry name" value="STKc_PknB_like"/>
    <property type="match status" value="1"/>
</dbReference>
<dbReference type="PANTHER" id="PTHR43289:SF34">
    <property type="entry name" value="SERINE_THREONINE-PROTEIN KINASE YBDM-RELATED"/>
    <property type="match status" value="1"/>
</dbReference>
<dbReference type="GO" id="GO:0004674">
    <property type="term" value="F:protein serine/threonine kinase activity"/>
    <property type="evidence" value="ECO:0007669"/>
    <property type="project" value="UniProtKB-KW"/>
</dbReference>
<dbReference type="InterPro" id="IPR017441">
    <property type="entry name" value="Protein_kinase_ATP_BS"/>
</dbReference>
<dbReference type="KEGG" id="lsf:I8J32_001955"/>
<keyword evidence="4 5" id="KW-0067">ATP-binding</keyword>
<feature type="domain" description="Protein kinase" evidence="7">
    <location>
        <begin position="89"/>
        <end position="374"/>
    </location>
</feature>
<evidence type="ECO:0000256" key="6">
    <source>
        <dbReference type="SAM" id="Phobius"/>
    </source>
</evidence>
<evidence type="ECO:0000256" key="4">
    <source>
        <dbReference type="ARBA" id="ARBA00022840"/>
    </source>
</evidence>
<keyword evidence="6" id="KW-0812">Transmembrane</keyword>
<protein>
    <submittedName>
        <fullName evidence="8">Serine/threonine protein kinase</fullName>
    </submittedName>
</protein>
<dbReference type="PROSITE" id="PS00107">
    <property type="entry name" value="PROTEIN_KINASE_ATP"/>
    <property type="match status" value="1"/>
</dbReference>
<dbReference type="Proteomes" id="UP000639274">
    <property type="component" value="Chromosome"/>
</dbReference>
<dbReference type="RefSeq" id="WP_200615524.1">
    <property type="nucleotide sequence ID" value="NZ_CP071518.1"/>
</dbReference>
<keyword evidence="3 8" id="KW-0418">Kinase</keyword>
<feature type="binding site" evidence="5">
    <location>
        <position position="120"/>
    </location>
    <ligand>
        <name>ATP</name>
        <dbReference type="ChEBI" id="CHEBI:30616"/>
    </ligand>
</feature>
<dbReference type="InterPro" id="IPR019734">
    <property type="entry name" value="TPR_rpt"/>
</dbReference>
<reference evidence="8 9" key="1">
    <citation type="submission" date="2021-03" db="EMBL/GenBank/DDBJ databases">
        <title>Lysobacter sp. nov. isolated from soil of gangwondo yeongwol, south Korea.</title>
        <authorList>
            <person name="Kim K.R."/>
            <person name="Kim K.H."/>
            <person name="Jeon C.O."/>
        </authorList>
    </citation>
    <scope>NUCLEOTIDE SEQUENCE [LARGE SCALE GENOMIC DNA]</scope>
    <source>
        <strain evidence="8 9">R19</strain>
    </source>
</reference>
<evidence type="ECO:0000256" key="3">
    <source>
        <dbReference type="ARBA" id="ARBA00022777"/>
    </source>
</evidence>
<dbReference type="GO" id="GO:0005524">
    <property type="term" value="F:ATP binding"/>
    <property type="evidence" value="ECO:0007669"/>
    <property type="project" value="UniProtKB-UniRule"/>
</dbReference>
<dbReference type="Gene3D" id="1.10.510.10">
    <property type="entry name" value="Transferase(Phosphotransferase) domain 1"/>
    <property type="match status" value="1"/>
</dbReference>
<keyword evidence="2 5" id="KW-0547">Nucleotide-binding</keyword>
<evidence type="ECO:0000256" key="2">
    <source>
        <dbReference type="ARBA" id="ARBA00022741"/>
    </source>
</evidence>
<dbReference type="AlphaFoldDB" id="A0A975AT42"/>
<dbReference type="InterPro" id="IPR000719">
    <property type="entry name" value="Prot_kinase_dom"/>
</dbReference>
<dbReference type="SUPFAM" id="SSF48452">
    <property type="entry name" value="TPR-like"/>
    <property type="match status" value="2"/>
</dbReference>
<dbReference type="Pfam" id="PF13374">
    <property type="entry name" value="TPR_10"/>
    <property type="match status" value="2"/>
</dbReference>
<keyword evidence="9" id="KW-1185">Reference proteome</keyword>
<name>A0A975AT42_9GAMM</name>
<keyword evidence="8" id="KW-0723">Serine/threonine-protein kinase</keyword>
<dbReference type="Gene3D" id="1.25.40.10">
    <property type="entry name" value="Tetratricopeptide repeat domain"/>
    <property type="match status" value="2"/>
</dbReference>
<gene>
    <name evidence="8" type="ORF">I8J32_001955</name>
</gene>
<sequence>MSIRPPSDTDLSQRALALFDDLLDLDDAPRQARLDRLAADDPALHARVRALLRADAHAAGVLEHRPETLFPDAGDEPDDGLVGHRIGPWRIMGIVGRGGMGAVYRGERADGEFRQAAAIKLIRRGLDRPELRRRFLRERQILAQLRHPNIATLLDGGVTEQGAPYFAMEFIDGLPIDAWCEEHRADLPTRVRLFLQVCHAVQHAHQNLTVHRDLKPSNILVTPDGQARLLDFGIAKLLEDDAEDADGTTVDRPFTPEYAAPEQLRGEAVTTATDLYSLGVVLYALLAGTHPLGITSRAAARSPAALLGREPESLPRAAQRIEPEAALTRGLSPKGLAEALRGDLAAILHRCLQPDPARRYASAEALGQDLKAWLDGRAVSATRGERVYRLRKFAWRNRYAVSAGLAAFAAIGIALALALWQAREARVQARHAQANAQAAQNHARNALSTRNFAVSLLSSASPLKSARGTQTTAVELLQAAAQRVDNELGQAPESQAELRATIGASLYQLGDRDGGIALIERGLAQMEELRLRGLPRVEALQARAIARRESGDDDGAERDVRAALAQLAGVGGDQRLQRIKLRTLLSTITTLRGRLHEALALNRDTLADRTALLGKDHEETAVDWNNLANAHLRVDECALAQSGFEHADAILVRHKGVDFPRRVWPLMGVAAARMCRGDAIALAGQALDEAERVMLAGLGADHPISVSLLANRGSVQLRQGDPAGAQRFYEQALAKARVHHDANLHQLQSQLGISLLQQGRTQAALVHLVPAVEAMAHDRVTSEPALNRAQAALGRARFLAGQQADGEREIRAVLDRLTKAGFAATDDYGEAANDLAYVLAASGRTVEAATWQARAYATLVRVYGATHPRTRALAPGVAKVALPVAAAVR</sequence>
<dbReference type="SMART" id="SM00028">
    <property type="entry name" value="TPR"/>
    <property type="match status" value="4"/>
</dbReference>
<evidence type="ECO:0000256" key="5">
    <source>
        <dbReference type="PROSITE-ProRule" id="PRU10141"/>
    </source>
</evidence>
<evidence type="ECO:0000313" key="8">
    <source>
        <dbReference type="EMBL" id="QSX78729.1"/>
    </source>
</evidence>
<proteinExistence type="predicted"/>